<dbReference type="AlphaFoldDB" id="A0A0C3AXQ9"/>
<proteinExistence type="predicted"/>
<organism evidence="1 2">
    <name type="scientific">Serendipita vermifera MAFF 305830</name>
    <dbReference type="NCBI Taxonomy" id="933852"/>
    <lineage>
        <taxon>Eukaryota</taxon>
        <taxon>Fungi</taxon>
        <taxon>Dikarya</taxon>
        <taxon>Basidiomycota</taxon>
        <taxon>Agaricomycotina</taxon>
        <taxon>Agaricomycetes</taxon>
        <taxon>Sebacinales</taxon>
        <taxon>Serendipitaceae</taxon>
        <taxon>Serendipita</taxon>
    </lineage>
</organism>
<dbReference type="EMBL" id="KN824320">
    <property type="protein sequence ID" value="KIM24769.1"/>
    <property type="molecule type" value="Genomic_DNA"/>
</dbReference>
<dbReference type="Proteomes" id="UP000054097">
    <property type="component" value="Unassembled WGS sequence"/>
</dbReference>
<gene>
    <name evidence="1" type="ORF">M408DRAFT_26734</name>
</gene>
<reference evidence="2" key="2">
    <citation type="submission" date="2015-01" db="EMBL/GenBank/DDBJ databases">
        <title>Evolutionary Origins and Diversification of the Mycorrhizal Mutualists.</title>
        <authorList>
            <consortium name="DOE Joint Genome Institute"/>
            <consortium name="Mycorrhizal Genomics Consortium"/>
            <person name="Kohler A."/>
            <person name="Kuo A."/>
            <person name="Nagy L.G."/>
            <person name="Floudas D."/>
            <person name="Copeland A."/>
            <person name="Barry K.W."/>
            <person name="Cichocki N."/>
            <person name="Veneault-Fourrey C."/>
            <person name="LaButti K."/>
            <person name="Lindquist E.A."/>
            <person name="Lipzen A."/>
            <person name="Lundell T."/>
            <person name="Morin E."/>
            <person name="Murat C."/>
            <person name="Riley R."/>
            <person name="Ohm R."/>
            <person name="Sun H."/>
            <person name="Tunlid A."/>
            <person name="Henrissat B."/>
            <person name="Grigoriev I.V."/>
            <person name="Hibbett D.S."/>
            <person name="Martin F."/>
        </authorList>
    </citation>
    <scope>NUCLEOTIDE SEQUENCE [LARGE SCALE GENOMIC DNA]</scope>
    <source>
        <strain evidence="2">MAFF 305830</strain>
    </source>
</reference>
<reference evidence="1 2" key="1">
    <citation type="submission" date="2014-04" db="EMBL/GenBank/DDBJ databases">
        <authorList>
            <consortium name="DOE Joint Genome Institute"/>
            <person name="Kuo A."/>
            <person name="Zuccaro A."/>
            <person name="Kohler A."/>
            <person name="Nagy L.G."/>
            <person name="Floudas D."/>
            <person name="Copeland A."/>
            <person name="Barry K.W."/>
            <person name="Cichocki N."/>
            <person name="Veneault-Fourrey C."/>
            <person name="LaButti K."/>
            <person name="Lindquist E.A."/>
            <person name="Lipzen A."/>
            <person name="Lundell T."/>
            <person name="Morin E."/>
            <person name="Murat C."/>
            <person name="Sun H."/>
            <person name="Tunlid A."/>
            <person name="Henrissat B."/>
            <person name="Grigoriev I.V."/>
            <person name="Hibbett D.S."/>
            <person name="Martin F."/>
            <person name="Nordberg H.P."/>
            <person name="Cantor M.N."/>
            <person name="Hua S.X."/>
        </authorList>
    </citation>
    <scope>NUCLEOTIDE SEQUENCE [LARGE SCALE GENOMIC DNA]</scope>
    <source>
        <strain evidence="1 2">MAFF 305830</strain>
    </source>
</reference>
<accession>A0A0C3AXQ9</accession>
<evidence type="ECO:0000313" key="2">
    <source>
        <dbReference type="Proteomes" id="UP000054097"/>
    </source>
</evidence>
<dbReference type="HOGENOM" id="CLU_547652_0_0_1"/>
<keyword evidence="2" id="KW-1185">Reference proteome</keyword>
<dbReference type="OrthoDB" id="3220023at2759"/>
<sequence length="498" mass="56282">MDRLVNDANKIIPVSNADATFNTSTLARYLHHNTPKLESSRCSVIWADFDPIMCGYSARASRSTLDTLTDTADPVDLILQTVQNLTVTPREGLTKGLVKVDYLYHRWSMLIQAHVDDADQKVIQGVREWASAECLRYDDLKSCQKFKELWGIVKRGRLTSITSLLNDHRDEIASQTIRIQSSRFHTVQSKANDERRQAIKQHYLAKIASQKHSPSLSKFLSFPAIKSLITNASGDIAHTLKSRTIQDLISAEVRSWREHARQEVQVLLGSDRDFHGKAAGEPPEWDSFQILVPLEERCTSLFTCSKCSNLEGKYKRAGVLDFGGLCGHECVIKHRNKAQRPKWAVANFKVAKRAQEIVATMIQLKKRSIAYTGTNFLLGNGGEYIREWICGNCAIGPMCVQDLVWHCQRHDEQNISLTLTPVRKGRGYFSFAQSASGKLEEDRKEKKFRCAHCLGVAEDPVQPGLMNVDGIRSHLKSKHDISNPRNNDIYLVYEEGEE</sequence>
<protein>
    <submittedName>
        <fullName evidence="1">Uncharacterized protein</fullName>
    </submittedName>
</protein>
<name>A0A0C3AXQ9_SERVB</name>
<evidence type="ECO:0000313" key="1">
    <source>
        <dbReference type="EMBL" id="KIM24769.1"/>
    </source>
</evidence>